<dbReference type="EMBL" id="LAZR01000421">
    <property type="protein sequence ID" value="KKN69675.1"/>
    <property type="molecule type" value="Genomic_DNA"/>
</dbReference>
<comment type="caution">
    <text evidence="2">The sequence shown here is derived from an EMBL/GenBank/DDBJ whole genome shotgun (WGS) entry which is preliminary data.</text>
</comment>
<dbReference type="Gene3D" id="3.40.50.10900">
    <property type="entry name" value="PAC-like subunit"/>
    <property type="match status" value="1"/>
</dbReference>
<keyword evidence="1" id="KW-0175">Coiled coil</keyword>
<name>A0A0F9SL22_9ZZZZ</name>
<evidence type="ECO:0000313" key="2">
    <source>
        <dbReference type="EMBL" id="KKN69675.1"/>
    </source>
</evidence>
<sequence length="269" mass="30171">MDDIRIIHHKKLSYKDFTNPICILGMPGIADVGKFALDSLIGQLNAKNLMDIIFDDYPAGAIVDNSLLSAPKAEILYWKDPQNLRDILLITADAQSLTPKGIYRISNFLTDIINQLGISLIIALGAYPISSRNLKRKAPQIFISSTNREIMEGYLSEGNCQKIQKGVIIGANGLIPTLAKARFDIDGLVFLAETDNMAMVNEDITDLKASIILLEMLKKSFTLPIKKKYSIENVEDLTKNLQIKKDQLEKDLETFQHIDTDDKRKSLYI</sequence>
<protein>
    <recommendedName>
        <fullName evidence="3">PAC2 family protein</fullName>
    </recommendedName>
</protein>
<dbReference type="InterPro" id="IPR019151">
    <property type="entry name" value="Proteasome_assmbl_chaperone_2"/>
</dbReference>
<gene>
    <name evidence="2" type="ORF">LCGC14_0438650</name>
</gene>
<dbReference type="Pfam" id="PF09754">
    <property type="entry name" value="PAC2"/>
    <property type="match status" value="1"/>
</dbReference>
<dbReference type="InterPro" id="IPR038389">
    <property type="entry name" value="PSMG2_sf"/>
</dbReference>
<organism evidence="2">
    <name type="scientific">marine sediment metagenome</name>
    <dbReference type="NCBI Taxonomy" id="412755"/>
    <lineage>
        <taxon>unclassified sequences</taxon>
        <taxon>metagenomes</taxon>
        <taxon>ecological metagenomes</taxon>
    </lineage>
</organism>
<evidence type="ECO:0008006" key="3">
    <source>
        <dbReference type="Google" id="ProtNLM"/>
    </source>
</evidence>
<evidence type="ECO:0000256" key="1">
    <source>
        <dbReference type="SAM" id="Coils"/>
    </source>
</evidence>
<accession>A0A0F9SL22</accession>
<reference evidence="2" key="1">
    <citation type="journal article" date="2015" name="Nature">
        <title>Complex archaea that bridge the gap between prokaryotes and eukaryotes.</title>
        <authorList>
            <person name="Spang A."/>
            <person name="Saw J.H."/>
            <person name="Jorgensen S.L."/>
            <person name="Zaremba-Niedzwiedzka K."/>
            <person name="Martijn J."/>
            <person name="Lind A.E."/>
            <person name="van Eijk R."/>
            <person name="Schleper C."/>
            <person name="Guy L."/>
            <person name="Ettema T.J."/>
        </authorList>
    </citation>
    <scope>NUCLEOTIDE SEQUENCE</scope>
</reference>
<dbReference type="SUPFAM" id="SSF159659">
    <property type="entry name" value="Cgl1923-like"/>
    <property type="match status" value="1"/>
</dbReference>
<dbReference type="AlphaFoldDB" id="A0A0F9SL22"/>
<feature type="coiled-coil region" evidence="1">
    <location>
        <begin position="231"/>
        <end position="258"/>
    </location>
</feature>
<proteinExistence type="predicted"/>
<dbReference type="PANTHER" id="PTHR35610:SF7">
    <property type="entry name" value="3-ISOPROPYLMALATE DEHYDRATASE"/>
    <property type="match status" value="1"/>
</dbReference>
<dbReference type="PANTHER" id="PTHR35610">
    <property type="entry name" value="3-ISOPROPYLMALATE DEHYDRATASE-RELATED"/>
    <property type="match status" value="1"/>
</dbReference>